<evidence type="ECO:0000313" key="2">
    <source>
        <dbReference type="Proteomes" id="UP000054092"/>
    </source>
</evidence>
<dbReference type="Proteomes" id="UP000054092">
    <property type="component" value="Unassembled WGS sequence"/>
</dbReference>
<reference evidence="2" key="1">
    <citation type="journal article" date="2015" name="MBio">
        <title>Genome-Resolved Metagenomic Analysis Reveals Roles for Candidate Phyla and Other Microbial Community Members in Biogeochemical Transformations in Oil Reservoirs.</title>
        <authorList>
            <person name="Hu P."/>
            <person name="Tom L."/>
            <person name="Singh A."/>
            <person name="Thomas B.C."/>
            <person name="Baker B.J."/>
            <person name="Piceno Y.M."/>
            <person name="Andersen G.L."/>
            <person name="Banfield J.F."/>
        </authorList>
    </citation>
    <scope>NUCLEOTIDE SEQUENCE [LARGE SCALE GENOMIC DNA]</scope>
</reference>
<organism evidence="1 2">
    <name type="scientific">Mesotoga prima</name>
    <dbReference type="NCBI Taxonomy" id="1184387"/>
    <lineage>
        <taxon>Bacteria</taxon>
        <taxon>Thermotogati</taxon>
        <taxon>Thermotogota</taxon>
        <taxon>Thermotogae</taxon>
        <taxon>Kosmotogales</taxon>
        <taxon>Kosmotogaceae</taxon>
        <taxon>Mesotoga</taxon>
    </lineage>
</organism>
<keyword evidence="1" id="KW-0808">Transferase</keyword>
<gene>
    <name evidence="1" type="ORF">XD94_1564</name>
</gene>
<dbReference type="EMBL" id="LGGP01000320">
    <property type="protein sequence ID" value="KUK78956.1"/>
    <property type="molecule type" value="Genomic_DNA"/>
</dbReference>
<dbReference type="GO" id="GO:0016746">
    <property type="term" value="F:acyltransferase activity"/>
    <property type="evidence" value="ECO:0007669"/>
    <property type="project" value="UniProtKB-KW"/>
</dbReference>
<keyword evidence="1" id="KW-0012">Acyltransferase</keyword>
<dbReference type="AlphaFoldDB" id="A0A117M1C2"/>
<sequence length="34" mass="4108">LAPRKIYAGIPAKYIREVPQEQLLEEQEYFDNRE</sequence>
<name>A0A117M1C2_9BACT</name>
<evidence type="ECO:0000313" key="1">
    <source>
        <dbReference type="EMBL" id="KUK78956.1"/>
    </source>
</evidence>
<accession>A0A117M1C2</accession>
<comment type="caution">
    <text evidence="1">The sequence shown here is derived from an EMBL/GenBank/DDBJ whole genome shotgun (WGS) entry which is preliminary data.</text>
</comment>
<protein>
    <submittedName>
        <fullName evidence="1">UDP-3-O-(3-hydroxymyristoyl) glucosamine N-acyltransferase</fullName>
    </submittedName>
</protein>
<feature type="non-terminal residue" evidence="1">
    <location>
        <position position="1"/>
    </location>
</feature>
<proteinExistence type="predicted"/>